<evidence type="ECO:0000313" key="13">
    <source>
        <dbReference type="EMBL" id="ART21265.1"/>
    </source>
</evidence>
<dbReference type="InterPro" id="IPR027417">
    <property type="entry name" value="P-loop_NTPase"/>
</dbReference>
<keyword evidence="9 10" id="KW-0472">Membrane</keyword>
<dbReference type="PANTHER" id="PTHR43394:SF1">
    <property type="entry name" value="ATP-BINDING CASSETTE SUB-FAMILY B MEMBER 10, MITOCHONDRIAL"/>
    <property type="match status" value="1"/>
</dbReference>
<evidence type="ECO:0000256" key="1">
    <source>
        <dbReference type="ARBA" id="ARBA00004651"/>
    </source>
</evidence>
<gene>
    <name evidence="13" type="ORF">CBE89_07000</name>
</gene>
<feature type="transmembrane region" description="Helical" evidence="10">
    <location>
        <begin position="146"/>
        <end position="164"/>
    </location>
</feature>
<organism evidence="13 14">
    <name type="scientific">Corynebacterium striatum</name>
    <dbReference type="NCBI Taxonomy" id="43770"/>
    <lineage>
        <taxon>Bacteria</taxon>
        <taxon>Bacillati</taxon>
        <taxon>Actinomycetota</taxon>
        <taxon>Actinomycetes</taxon>
        <taxon>Mycobacteriales</taxon>
        <taxon>Corynebacteriaceae</taxon>
        <taxon>Corynebacterium</taxon>
    </lineage>
</organism>
<feature type="domain" description="ABC transmembrane type-1" evidence="12">
    <location>
        <begin position="30"/>
        <end position="313"/>
    </location>
</feature>
<dbReference type="GO" id="GO:0016887">
    <property type="term" value="F:ATP hydrolysis activity"/>
    <property type="evidence" value="ECO:0007669"/>
    <property type="project" value="InterPro"/>
</dbReference>
<reference evidence="13 14" key="1">
    <citation type="submission" date="2017-05" db="EMBL/GenBank/DDBJ databases">
        <title>Complete genome sequence of Corynebacterium striatum KC-Na-1 isolated from Neophocaena asiaeorientalis in Korea.</title>
        <authorList>
            <person name="Kim J.H."/>
            <person name="Lee K."/>
        </authorList>
    </citation>
    <scope>NUCLEOTIDE SEQUENCE [LARGE SCALE GENOMIC DNA]</scope>
    <source>
        <strain evidence="13 14">KC-Na-01</strain>
    </source>
</reference>
<evidence type="ECO:0000256" key="6">
    <source>
        <dbReference type="ARBA" id="ARBA00022741"/>
    </source>
</evidence>
<feature type="domain" description="ABC transporter" evidence="11">
    <location>
        <begin position="344"/>
        <end position="585"/>
    </location>
</feature>
<dbReference type="SUPFAM" id="SSF52540">
    <property type="entry name" value="P-loop containing nucleoside triphosphate hydrolases"/>
    <property type="match status" value="1"/>
</dbReference>
<dbReference type="InterPro" id="IPR036640">
    <property type="entry name" value="ABC1_TM_sf"/>
</dbReference>
<dbReference type="SMART" id="SM00382">
    <property type="entry name" value="AAA"/>
    <property type="match status" value="1"/>
</dbReference>
<protein>
    <submittedName>
        <fullName evidence="13">Multidrug ABC transporter ATP-binding protein</fullName>
    </submittedName>
</protein>
<feature type="transmembrane region" description="Helical" evidence="10">
    <location>
        <begin position="30"/>
        <end position="48"/>
    </location>
</feature>
<dbReference type="KEGG" id="cstr:CBE89_07000"/>
<sequence length="591" mass="62955">MRFPTATWPQVRQKVAAHLHAIAHAKRRSFVAFLLLIGGAMANVYIPILLGRVVDAVVSGDSELRGLAWIGVELVLVAIASAVLSAGGFYLLSRLTERVIANLREETVGTALGLPVHRVEEAGSGDLVSRSTDDVSELSAAVTETVPVLTSSSFAIVTTAVALISLDWQYLLVVACAGPIYFVAARNYLRHAPQRYANERASMAERARRVLETIHGRATVRAYAMEPRMRSGISQASRAVVENGYSARRTMMVLQLWITAVELVMLGVGLFVGFWVTSSGAMTVGAVTAAMLMLIRLRGPLMGLMRVLDTVQSGYASLARIVGVTVNPPLPIPPAGAPQPRGDVSMRGVSFSYDSSYDSEENTDAWAVEDLDLHIAPGQTVALVGASGAGKTTVAALAAGLRVPSAGSVQVDGIEVSRLSDAERVARLALVSQEVYVFSGTLRDDLSLARPNATDEEMWAALRGVQANWVDTFADGLDTVVGARGIQLEPVAAQQLALARILLLDPAVVVMDEATAEAGSVGAGALEAAADAVTDGRTALIVAHRLDQASQADCILVMESGRVIERGTHNELLDSKGRYWQLWNAWQKGRD</sequence>
<keyword evidence="6" id="KW-0547">Nucleotide-binding</keyword>
<dbReference type="InterPro" id="IPR011527">
    <property type="entry name" value="ABC1_TM_dom"/>
</dbReference>
<accession>A0A2Z2J182</accession>
<dbReference type="GO" id="GO:0005886">
    <property type="term" value="C:plasma membrane"/>
    <property type="evidence" value="ECO:0007669"/>
    <property type="project" value="UniProtKB-SubCell"/>
</dbReference>
<evidence type="ECO:0000256" key="7">
    <source>
        <dbReference type="ARBA" id="ARBA00022840"/>
    </source>
</evidence>
<dbReference type="Pfam" id="PF00005">
    <property type="entry name" value="ABC_tran"/>
    <property type="match status" value="1"/>
</dbReference>
<name>A0A2Z2J182_CORST</name>
<dbReference type="PROSITE" id="PS50929">
    <property type="entry name" value="ABC_TM1F"/>
    <property type="match status" value="1"/>
</dbReference>
<dbReference type="InterPro" id="IPR003593">
    <property type="entry name" value="AAA+_ATPase"/>
</dbReference>
<dbReference type="RefSeq" id="WP_086891360.1">
    <property type="nucleotide sequence ID" value="NZ_CP021252.1"/>
</dbReference>
<evidence type="ECO:0000259" key="12">
    <source>
        <dbReference type="PROSITE" id="PS50929"/>
    </source>
</evidence>
<dbReference type="Pfam" id="PF00664">
    <property type="entry name" value="ABC_membrane"/>
    <property type="match status" value="1"/>
</dbReference>
<dbReference type="PROSITE" id="PS50893">
    <property type="entry name" value="ABC_TRANSPORTER_2"/>
    <property type="match status" value="1"/>
</dbReference>
<dbReference type="FunFam" id="3.40.50.300:FF:001001">
    <property type="entry name" value="Multidrug ABC transporter ATP-binding protein"/>
    <property type="match status" value="1"/>
</dbReference>
<evidence type="ECO:0000256" key="8">
    <source>
        <dbReference type="ARBA" id="ARBA00022989"/>
    </source>
</evidence>
<evidence type="ECO:0000256" key="4">
    <source>
        <dbReference type="ARBA" id="ARBA00022519"/>
    </source>
</evidence>
<evidence type="ECO:0000256" key="3">
    <source>
        <dbReference type="ARBA" id="ARBA00022475"/>
    </source>
</evidence>
<dbReference type="InterPro" id="IPR039421">
    <property type="entry name" value="Type_1_exporter"/>
</dbReference>
<keyword evidence="3" id="KW-1003">Cell membrane</keyword>
<dbReference type="Proteomes" id="UP000250197">
    <property type="component" value="Chromosome"/>
</dbReference>
<dbReference type="SUPFAM" id="SSF90123">
    <property type="entry name" value="ABC transporter transmembrane region"/>
    <property type="match status" value="1"/>
</dbReference>
<dbReference type="Gene3D" id="3.40.50.300">
    <property type="entry name" value="P-loop containing nucleotide triphosphate hydrolases"/>
    <property type="match status" value="1"/>
</dbReference>
<dbReference type="GO" id="GO:0005524">
    <property type="term" value="F:ATP binding"/>
    <property type="evidence" value="ECO:0007669"/>
    <property type="project" value="UniProtKB-KW"/>
</dbReference>
<dbReference type="AlphaFoldDB" id="A0A2Z2J182"/>
<dbReference type="InterPro" id="IPR003439">
    <property type="entry name" value="ABC_transporter-like_ATP-bd"/>
</dbReference>
<evidence type="ECO:0000313" key="14">
    <source>
        <dbReference type="Proteomes" id="UP000250197"/>
    </source>
</evidence>
<evidence type="ECO:0000256" key="5">
    <source>
        <dbReference type="ARBA" id="ARBA00022692"/>
    </source>
</evidence>
<dbReference type="GO" id="GO:0015421">
    <property type="term" value="F:ABC-type oligopeptide transporter activity"/>
    <property type="evidence" value="ECO:0007669"/>
    <property type="project" value="TreeGrafter"/>
</dbReference>
<evidence type="ECO:0000256" key="2">
    <source>
        <dbReference type="ARBA" id="ARBA00022448"/>
    </source>
</evidence>
<feature type="transmembrane region" description="Helical" evidence="10">
    <location>
        <begin position="68"/>
        <end position="92"/>
    </location>
</feature>
<evidence type="ECO:0000256" key="9">
    <source>
        <dbReference type="ARBA" id="ARBA00023136"/>
    </source>
</evidence>
<evidence type="ECO:0000256" key="10">
    <source>
        <dbReference type="SAM" id="Phobius"/>
    </source>
</evidence>
<keyword evidence="2" id="KW-0813">Transport</keyword>
<keyword evidence="4" id="KW-0997">Cell inner membrane</keyword>
<feature type="transmembrane region" description="Helical" evidence="10">
    <location>
        <begin position="281"/>
        <end position="297"/>
    </location>
</feature>
<dbReference type="EMBL" id="CP021252">
    <property type="protein sequence ID" value="ART21265.1"/>
    <property type="molecule type" value="Genomic_DNA"/>
</dbReference>
<keyword evidence="7 13" id="KW-0067">ATP-binding</keyword>
<dbReference type="PANTHER" id="PTHR43394">
    <property type="entry name" value="ATP-DEPENDENT PERMEASE MDL1, MITOCHONDRIAL"/>
    <property type="match status" value="1"/>
</dbReference>
<dbReference type="Gene3D" id="1.20.1560.10">
    <property type="entry name" value="ABC transporter type 1, transmembrane domain"/>
    <property type="match status" value="1"/>
</dbReference>
<keyword evidence="5 10" id="KW-0812">Transmembrane</keyword>
<comment type="subcellular location">
    <subcellularLocation>
        <location evidence="1">Cell membrane</location>
        <topology evidence="1">Multi-pass membrane protein</topology>
    </subcellularLocation>
</comment>
<feature type="transmembrane region" description="Helical" evidence="10">
    <location>
        <begin position="170"/>
        <end position="189"/>
    </location>
</feature>
<evidence type="ECO:0000259" key="11">
    <source>
        <dbReference type="PROSITE" id="PS50893"/>
    </source>
</evidence>
<dbReference type="CDD" id="cd07346">
    <property type="entry name" value="ABC_6TM_exporters"/>
    <property type="match status" value="1"/>
</dbReference>
<keyword evidence="8 10" id="KW-1133">Transmembrane helix</keyword>
<proteinExistence type="predicted"/>
<feature type="transmembrane region" description="Helical" evidence="10">
    <location>
        <begin position="256"/>
        <end position="275"/>
    </location>
</feature>